<keyword evidence="13" id="KW-1185">Reference proteome</keyword>
<evidence type="ECO:0000256" key="10">
    <source>
        <dbReference type="SAM" id="SignalP"/>
    </source>
</evidence>
<keyword evidence="10" id="KW-0732">Signal</keyword>
<dbReference type="Pfam" id="PF11721">
    <property type="entry name" value="Malectin"/>
    <property type="match status" value="1"/>
</dbReference>
<evidence type="ECO:0000256" key="9">
    <source>
        <dbReference type="PROSITE-ProRule" id="PRU01097"/>
    </source>
</evidence>
<dbReference type="PANTHER" id="PTHR46828:SF2">
    <property type="entry name" value="ENDO-1,4-BETA-XYLANASE A-RELATED"/>
    <property type="match status" value="1"/>
</dbReference>
<evidence type="ECO:0000256" key="5">
    <source>
        <dbReference type="ARBA" id="ARBA00022801"/>
    </source>
</evidence>
<comment type="catalytic activity">
    <reaction evidence="1 9">
        <text>Endohydrolysis of (1-&gt;4)-beta-D-xylosidic linkages in xylans.</text>
        <dbReference type="EC" id="3.2.1.8"/>
    </reaction>
</comment>
<dbReference type="Proteomes" id="UP001320119">
    <property type="component" value="Chromosome"/>
</dbReference>
<dbReference type="InterPro" id="IPR001137">
    <property type="entry name" value="Glyco_hydro_11"/>
</dbReference>
<evidence type="ECO:0000256" key="4">
    <source>
        <dbReference type="ARBA" id="ARBA00022651"/>
    </source>
</evidence>
<feature type="chain" id="PRO_5042830868" description="endo-1,4-beta-xylanase" evidence="10">
    <location>
        <begin position="26"/>
        <end position="473"/>
    </location>
</feature>
<feature type="signal peptide" evidence="10">
    <location>
        <begin position="1"/>
        <end position="25"/>
    </location>
</feature>
<evidence type="ECO:0000256" key="7">
    <source>
        <dbReference type="ARBA" id="ARBA00023295"/>
    </source>
</evidence>
<evidence type="ECO:0000313" key="12">
    <source>
        <dbReference type="EMBL" id="BCD96524.1"/>
    </source>
</evidence>
<dbReference type="InterPro" id="IPR033123">
    <property type="entry name" value="GH11_dom"/>
</dbReference>
<comment type="pathway">
    <text evidence="2 9">Glycan degradation; xylan degradation.</text>
</comment>
<keyword evidence="5 9" id="KW-0378">Hydrolase</keyword>
<dbReference type="Gene3D" id="2.60.120.180">
    <property type="match status" value="1"/>
</dbReference>
<proteinExistence type="inferred from homology"/>
<sequence>MSKKILTLAGFGQSSLALFVAALFAGCVSQTDSSGSSADATSSSVANGVQSSSIGSASSASVIAQPSSVNVSSSSTSTVADDLALVVAINAGGSATTLDGVAFIGDKYGRGGTSNSTDDFVTGGELYQTERYGALSYEIPVTANGSYTVELHFAEIYQTSDGARSFGVALEGTPVISDLDLFSRVGHDSGYSETFTNVAVNDGSVSIELQAGVENPTIAGFAIYSNDGELDTAFVPDVSTDLSKFSAYTQQYNERTVITSNHATGHIGDFFFTHWKDGGSTSLTMDTNGDFSVTWQGGGYNYVGGPGWHYGDEDRVIGYRFDSDSGASYITMYGWGYDKDMPKSDPAHLVEYYILQRWSYDPSQGATYGKTFVSDGVEYSTYRSIRQQQPSINSPSTFYQYWSKPSQQRPLGQDHKIIFADHVKAWTDTGWILPDMNNLDASDDPTYQVMAVEVFNPGSDGTASGQVWDATEQ</sequence>
<feature type="active site" description="Proton donor" evidence="9">
    <location>
        <position position="453"/>
    </location>
</feature>
<feature type="domain" description="GH11" evidence="11">
    <location>
        <begin position="258"/>
        <end position="466"/>
    </location>
</feature>
<keyword evidence="6 9" id="KW-0119">Carbohydrate metabolism</keyword>
<dbReference type="Gene3D" id="2.60.120.430">
    <property type="entry name" value="Galactose-binding lectin"/>
    <property type="match status" value="1"/>
</dbReference>
<protein>
    <recommendedName>
        <fullName evidence="3 9">endo-1,4-beta-xylanase</fullName>
        <ecNumber evidence="3 9">3.2.1.8</ecNumber>
    </recommendedName>
</protein>
<feature type="active site" description="Nucleophile" evidence="9">
    <location>
        <position position="351"/>
    </location>
</feature>
<dbReference type="InterPro" id="IPR013320">
    <property type="entry name" value="ConA-like_dom_sf"/>
</dbReference>
<dbReference type="InterPro" id="IPR021720">
    <property type="entry name" value="Malectin_dom"/>
</dbReference>
<evidence type="ECO:0000313" key="13">
    <source>
        <dbReference type="Proteomes" id="UP001320119"/>
    </source>
</evidence>
<evidence type="ECO:0000256" key="1">
    <source>
        <dbReference type="ARBA" id="ARBA00000681"/>
    </source>
</evidence>
<dbReference type="PROSITE" id="PS51761">
    <property type="entry name" value="GH11_3"/>
    <property type="match status" value="1"/>
</dbReference>
<dbReference type="PROSITE" id="PS51257">
    <property type="entry name" value="PROKAR_LIPOPROTEIN"/>
    <property type="match status" value="1"/>
</dbReference>
<evidence type="ECO:0000256" key="3">
    <source>
        <dbReference type="ARBA" id="ARBA00012590"/>
    </source>
</evidence>
<evidence type="ECO:0000259" key="11">
    <source>
        <dbReference type="PROSITE" id="PS51761"/>
    </source>
</evidence>
<dbReference type="PANTHER" id="PTHR46828">
    <property type="entry name" value="ENDO-1,4-BETA-XYLANASE A-RELATED"/>
    <property type="match status" value="1"/>
</dbReference>
<gene>
    <name evidence="12" type="ORF">MARGE09_P0724</name>
</gene>
<reference evidence="12 13" key="1">
    <citation type="journal article" date="2022" name="IScience">
        <title>An ultrasensitive nanofiber-based assay for enzymatic hydrolysis and deep-sea microbial degradation of cellulose.</title>
        <authorList>
            <person name="Tsudome M."/>
            <person name="Tachioka M."/>
            <person name="Miyazaki M."/>
            <person name="Uchimura K."/>
            <person name="Tsuda M."/>
            <person name="Takaki Y."/>
            <person name="Deguchi S."/>
        </authorList>
    </citation>
    <scope>NUCLEOTIDE SEQUENCE [LARGE SCALE GENOMIC DNA]</scope>
    <source>
        <strain evidence="12 13">GE09</strain>
    </source>
</reference>
<dbReference type="GO" id="GO:0045493">
    <property type="term" value="P:xylan catabolic process"/>
    <property type="evidence" value="ECO:0007669"/>
    <property type="project" value="UniProtKB-UniRule"/>
</dbReference>
<name>A0AAN1WF90_9GAMM</name>
<keyword evidence="4 9" id="KW-0858">Xylan degradation</keyword>
<dbReference type="AlphaFoldDB" id="A0AAN1WF90"/>
<dbReference type="Pfam" id="PF00457">
    <property type="entry name" value="Glyco_hydro_11"/>
    <property type="match status" value="1"/>
</dbReference>
<dbReference type="GO" id="GO:0031176">
    <property type="term" value="F:endo-1,4-beta-xylanase activity"/>
    <property type="evidence" value="ECO:0007669"/>
    <property type="project" value="UniProtKB-UniRule"/>
</dbReference>
<dbReference type="EC" id="3.2.1.8" evidence="3 9"/>
<dbReference type="SUPFAM" id="SSF49899">
    <property type="entry name" value="Concanavalin A-like lectins/glucanases"/>
    <property type="match status" value="1"/>
</dbReference>
<dbReference type="EMBL" id="AP023086">
    <property type="protein sequence ID" value="BCD96524.1"/>
    <property type="molecule type" value="Genomic_DNA"/>
</dbReference>
<keyword evidence="7 9" id="KW-0326">Glycosidase</keyword>
<evidence type="ECO:0000256" key="8">
    <source>
        <dbReference type="ARBA" id="ARBA00023326"/>
    </source>
</evidence>
<evidence type="ECO:0000256" key="6">
    <source>
        <dbReference type="ARBA" id="ARBA00023277"/>
    </source>
</evidence>
<organism evidence="12 13">
    <name type="scientific">Marinagarivorans cellulosilyticus</name>
    <dbReference type="NCBI Taxonomy" id="2721545"/>
    <lineage>
        <taxon>Bacteria</taxon>
        <taxon>Pseudomonadati</taxon>
        <taxon>Pseudomonadota</taxon>
        <taxon>Gammaproteobacteria</taxon>
        <taxon>Cellvibrionales</taxon>
        <taxon>Cellvibrionaceae</taxon>
        <taxon>Marinagarivorans</taxon>
    </lineage>
</organism>
<dbReference type="RefSeq" id="WP_236986020.1">
    <property type="nucleotide sequence ID" value="NZ_AP023086.1"/>
</dbReference>
<accession>A0AAN1WF90</accession>
<keyword evidence="8 9" id="KW-0624">Polysaccharide degradation</keyword>
<dbReference type="InterPro" id="IPR013319">
    <property type="entry name" value="GH11/12"/>
</dbReference>
<dbReference type="KEGG" id="marq:MARGE09_P0724"/>
<comment type="similarity">
    <text evidence="9">Belongs to the glycosyl hydrolase 11 (cellulase G) family.</text>
</comment>
<evidence type="ECO:0000256" key="2">
    <source>
        <dbReference type="ARBA" id="ARBA00004851"/>
    </source>
</evidence>